<dbReference type="Proteomes" id="UP001497623">
    <property type="component" value="Unassembled WGS sequence"/>
</dbReference>
<dbReference type="AlphaFoldDB" id="A0AAV2S1P4"/>
<reference evidence="2 3" key="1">
    <citation type="submission" date="2024-05" db="EMBL/GenBank/DDBJ databases">
        <authorList>
            <person name="Wallberg A."/>
        </authorList>
    </citation>
    <scope>NUCLEOTIDE SEQUENCE [LARGE SCALE GENOMIC DNA]</scope>
</reference>
<gene>
    <name evidence="2" type="ORF">MNOR_LOCUS31952</name>
</gene>
<evidence type="ECO:0000256" key="1">
    <source>
        <dbReference type="SAM" id="MobiDB-lite"/>
    </source>
</evidence>
<evidence type="ECO:0000313" key="2">
    <source>
        <dbReference type="EMBL" id="CAL4157628.1"/>
    </source>
</evidence>
<name>A0AAV2S1P4_MEGNR</name>
<proteinExistence type="predicted"/>
<evidence type="ECO:0000313" key="3">
    <source>
        <dbReference type="Proteomes" id="UP001497623"/>
    </source>
</evidence>
<accession>A0AAV2S1P4</accession>
<protein>
    <submittedName>
        <fullName evidence="2">Uncharacterized protein</fullName>
    </submittedName>
</protein>
<feature type="compositionally biased region" description="Basic and acidic residues" evidence="1">
    <location>
        <begin position="120"/>
        <end position="139"/>
    </location>
</feature>
<keyword evidence="3" id="KW-1185">Reference proteome</keyword>
<comment type="caution">
    <text evidence="2">The sequence shown here is derived from an EMBL/GenBank/DDBJ whole genome shotgun (WGS) entry which is preliminary data.</text>
</comment>
<sequence>MSEQVLQDNLFELKELYENILKHVDRKTHHNIDYDRSRIMNGLNRKFSTRSALHSPYGRVNTHSAGLQRYSSNRSSMTHYRRDEGESSGLQTFGKLALGVAGAAAIIGGVAAMMNDDENDSNKKKERRQSPKEDECSIM</sequence>
<organism evidence="2 3">
    <name type="scientific">Meganyctiphanes norvegica</name>
    <name type="common">Northern krill</name>
    <name type="synonym">Thysanopoda norvegica</name>
    <dbReference type="NCBI Taxonomy" id="48144"/>
    <lineage>
        <taxon>Eukaryota</taxon>
        <taxon>Metazoa</taxon>
        <taxon>Ecdysozoa</taxon>
        <taxon>Arthropoda</taxon>
        <taxon>Crustacea</taxon>
        <taxon>Multicrustacea</taxon>
        <taxon>Malacostraca</taxon>
        <taxon>Eumalacostraca</taxon>
        <taxon>Eucarida</taxon>
        <taxon>Euphausiacea</taxon>
        <taxon>Euphausiidae</taxon>
        <taxon>Meganyctiphanes</taxon>
    </lineage>
</organism>
<feature type="region of interest" description="Disordered" evidence="1">
    <location>
        <begin position="115"/>
        <end position="139"/>
    </location>
</feature>
<dbReference type="EMBL" id="CAXKWB010042316">
    <property type="protein sequence ID" value="CAL4157628.1"/>
    <property type="molecule type" value="Genomic_DNA"/>
</dbReference>